<protein>
    <submittedName>
        <fullName evidence="4">Uncharacterized protein</fullName>
    </submittedName>
</protein>
<gene>
    <name evidence="4" type="ORF">LWI28_013900</name>
</gene>
<comment type="caution">
    <text evidence="4">The sequence shown here is derived from an EMBL/GenBank/DDBJ whole genome shotgun (WGS) entry which is preliminary data.</text>
</comment>
<keyword evidence="2" id="KW-0804">Transcription</keyword>
<dbReference type="PANTHER" id="PTHR31636">
    <property type="entry name" value="OSJNBA0084A10.13 PROTEIN-RELATED"/>
    <property type="match status" value="1"/>
</dbReference>
<dbReference type="AlphaFoldDB" id="A0AAD5J495"/>
<evidence type="ECO:0000313" key="4">
    <source>
        <dbReference type="EMBL" id="KAI9181330.1"/>
    </source>
</evidence>
<organism evidence="4 5">
    <name type="scientific">Acer negundo</name>
    <name type="common">Box elder</name>
    <dbReference type="NCBI Taxonomy" id="4023"/>
    <lineage>
        <taxon>Eukaryota</taxon>
        <taxon>Viridiplantae</taxon>
        <taxon>Streptophyta</taxon>
        <taxon>Embryophyta</taxon>
        <taxon>Tracheophyta</taxon>
        <taxon>Spermatophyta</taxon>
        <taxon>Magnoliopsida</taxon>
        <taxon>eudicotyledons</taxon>
        <taxon>Gunneridae</taxon>
        <taxon>Pentapetalae</taxon>
        <taxon>rosids</taxon>
        <taxon>malvids</taxon>
        <taxon>Sapindales</taxon>
        <taxon>Sapindaceae</taxon>
        <taxon>Hippocastanoideae</taxon>
        <taxon>Acereae</taxon>
        <taxon>Acer</taxon>
    </lineage>
</organism>
<proteinExistence type="inferred from homology"/>
<dbReference type="Proteomes" id="UP001064489">
    <property type="component" value="Chromosome 4"/>
</dbReference>
<evidence type="ECO:0000313" key="5">
    <source>
        <dbReference type="Proteomes" id="UP001064489"/>
    </source>
</evidence>
<feature type="region of interest" description="SAW" evidence="3">
    <location>
        <begin position="60"/>
        <end position="137"/>
    </location>
</feature>
<evidence type="ECO:0000256" key="2">
    <source>
        <dbReference type="ARBA" id="ARBA00023163"/>
    </source>
</evidence>
<evidence type="ECO:0000256" key="1">
    <source>
        <dbReference type="ARBA" id="ARBA00023015"/>
    </source>
</evidence>
<reference evidence="4" key="1">
    <citation type="journal article" date="2022" name="Plant J.">
        <title>Strategies of tolerance reflected in two North American maple genomes.</title>
        <authorList>
            <person name="McEvoy S.L."/>
            <person name="Sezen U.U."/>
            <person name="Trouern-Trend A."/>
            <person name="McMahon S.M."/>
            <person name="Schaberg P.G."/>
            <person name="Yang J."/>
            <person name="Wegrzyn J.L."/>
            <person name="Swenson N.G."/>
        </authorList>
    </citation>
    <scope>NUCLEOTIDE SEQUENCE</scope>
    <source>
        <strain evidence="4">91603</strain>
    </source>
</reference>
<dbReference type="EMBL" id="JAJSOW010000101">
    <property type="protein sequence ID" value="KAI9181330.1"/>
    <property type="molecule type" value="Genomic_DNA"/>
</dbReference>
<dbReference type="InterPro" id="IPR005202">
    <property type="entry name" value="TF_GRAS"/>
</dbReference>
<dbReference type="Pfam" id="PF03514">
    <property type="entry name" value="GRAS"/>
    <property type="match status" value="1"/>
</dbReference>
<sequence length="151" mass="17774">MVVVESEANHNSPSFVNRFTEALFFYSAYFDSLETCLDQDIETRTTMEEILNKGIRSIVAMEGSDRITRSIKIDVWRAFFTRFRMVEIGFSDSCLYQANLVLKRFPYANCLNLDHMNGKSLITGWKGTPIHSLSVWKFSRDQRRRFLNYRF</sequence>
<keyword evidence="1" id="KW-0805">Transcription regulation</keyword>
<comment type="caution">
    <text evidence="3">Lacks conserved residue(s) required for the propagation of feature annotation.</text>
</comment>
<accession>A0AAD5J495</accession>
<name>A0AAD5J495_ACENE</name>
<comment type="similarity">
    <text evidence="3">Belongs to the GRAS family.</text>
</comment>
<keyword evidence="5" id="KW-1185">Reference proteome</keyword>
<dbReference type="PROSITE" id="PS50985">
    <property type="entry name" value="GRAS"/>
    <property type="match status" value="1"/>
</dbReference>
<evidence type="ECO:0000256" key="3">
    <source>
        <dbReference type="PROSITE-ProRule" id="PRU01191"/>
    </source>
</evidence>
<reference evidence="4" key="2">
    <citation type="submission" date="2023-02" db="EMBL/GenBank/DDBJ databases">
        <authorList>
            <person name="Swenson N.G."/>
            <person name="Wegrzyn J.L."/>
            <person name="Mcevoy S.L."/>
        </authorList>
    </citation>
    <scope>NUCLEOTIDE SEQUENCE</scope>
    <source>
        <strain evidence="4">91603</strain>
        <tissue evidence="4">Leaf</tissue>
    </source>
</reference>